<name>A0AAQ3TRI8_PASNO</name>
<dbReference type="AlphaFoldDB" id="A0AAQ3TRI8"/>
<evidence type="ECO:0000256" key="4">
    <source>
        <dbReference type="PROSITE-ProRule" id="PRU00708"/>
    </source>
</evidence>
<dbReference type="InterPro" id="IPR057027">
    <property type="entry name" value="TPR_mt"/>
</dbReference>
<comment type="similarity">
    <text evidence="1">Belongs to the PPR family. P subfamily.</text>
</comment>
<dbReference type="PROSITE" id="PS51375">
    <property type="entry name" value="PPR"/>
    <property type="match status" value="10"/>
</dbReference>
<feature type="domain" description="Pentatricopeptide repeat-containing protein-mitochondrial" evidence="6">
    <location>
        <begin position="502"/>
        <end position="617"/>
    </location>
</feature>
<feature type="compositionally biased region" description="Pro residues" evidence="5">
    <location>
        <begin position="1200"/>
        <end position="1210"/>
    </location>
</feature>
<evidence type="ECO:0000256" key="5">
    <source>
        <dbReference type="SAM" id="MobiDB-lite"/>
    </source>
</evidence>
<feature type="region of interest" description="Disordered" evidence="5">
    <location>
        <begin position="1188"/>
        <end position="1210"/>
    </location>
</feature>
<dbReference type="PANTHER" id="PTHR47941">
    <property type="entry name" value="PENTATRICOPEPTIDE REPEAT-CONTAINING PROTEIN 3, MITOCHONDRIAL"/>
    <property type="match status" value="1"/>
</dbReference>
<gene>
    <name evidence="7" type="ORF">U9M48_025974</name>
</gene>
<keyword evidence="8" id="KW-1185">Reference proteome</keyword>
<feature type="repeat" description="PPR" evidence="4">
    <location>
        <begin position="166"/>
        <end position="200"/>
    </location>
</feature>
<dbReference type="InterPro" id="IPR002885">
    <property type="entry name" value="PPR_rpt"/>
</dbReference>
<dbReference type="InterPro" id="IPR011990">
    <property type="entry name" value="TPR-like_helical_dom_sf"/>
</dbReference>
<dbReference type="NCBIfam" id="TIGR00756">
    <property type="entry name" value="PPR"/>
    <property type="match status" value="4"/>
</dbReference>
<accession>A0AAQ3TRI8</accession>
<feature type="region of interest" description="Disordered" evidence="5">
    <location>
        <begin position="37"/>
        <end position="63"/>
    </location>
</feature>
<evidence type="ECO:0000256" key="2">
    <source>
        <dbReference type="ARBA" id="ARBA00022737"/>
    </source>
</evidence>
<feature type="repeat" description="PPR" evidence="4">
    <location>
        <begin position="525"/>
        <end position="559"/>
    </location>
</feature>
<feature type="repeat" description="PPR" evidence="4">
    <location>
        <begin position="306"/>
        <end position="340"/>
    </location>
</feature>
<feature type="repeat" description="PPR" evidence="4">
    <location>
        <begin position="236"/>
        <end position="270"/>
    </location>
</feature>
<feature type="repeat" description="PPR" evidence="4">
    <location>
        <begin position="341"/>
        <end position="376"/>
    </location>
</feature>
<feature type="repeat" description="PPR" evidence="4">
    <location>
        <begin position="414"/>
        <end position="448"/>
    </location>
</feature>
<feature type="repeat" description="PPR" evidence="4">
    <location>
        <begin position="490"/>
        <end position="524"/>
    </location>
</feature>
<dbReference type="Pfam" id="PF01535">
    <property type="entry name" value="PPR"/>
    <property type="match status" value="3"/>
</dbReference>
<evidence type="ECO:0000313" key="7">
    <source>
        <dbReference type="EMBL" id="WVZ78226.1"/>
    </source>
</evidence>
<protein>
    <recommendedName>
        <fullName evidence="6">Pentatricopeptide repeat-containing protein-mitochondrial domain-containing protein</fullName>
    </recommendedName>
</protein>
<evidence type="ECO:0000256" key="3">
    <source>
        <dbReference type="ARBA" id="ARBA00022946"/>
    </source>
</evidence>
<dbReference type="Pfam" id="PF23276">
    <property type="entry name" value="TPR_24"/>
    <property type="match status" value="1"/>
</dbReference>
<sequence>MARRHLAAPLHLPLLSRRPHAPTPLARRALCASSTVENPAPAVEAPEEAPAPAASANPPRREEPLHETILHMIRRRPWTTRLENSIRLLSPTLDAPLVQAVISGAASGGRADLALNFFRFAYRRAGFRPDHATFGLIIPALASARMLNHARCLLLDTMPSFSVAPDEPTLAALIAAYGKAAIPQEAVKLFRMMPDLGIPRTALSYNAVLKAILCRGREAMARRIYNAMIADGVAPDLSTYNTLIWGFGLCEKMETAVRVFGDMKERGVTPDATTYNTLLNAWVRNGDLETARKVFDEMAGEGIERNSVSYNVMIKAYVEANKVEEAVALFAEMGEKGLRLSEKTFAALMPGLCDDESRVAEARKAVDDMAERRLTPKDKSVFLRLVTTLCRTGDLDGALEVHRKSAQFKHVLVDPRQYGVLMEGLCAGGQCDRAVEVLDELMEKGTLLSPKSPALEASAYNPVIEYLCSNGSTTKAEAFFRQLMKKGVDDKAAFNSLIRGHAKEGVPDAAQEILAIMTRREVPTNPESHELLVDSFLKKNEPADAKSALDSMMQQGHLPSPALFKSVMEALFNDGRVQTASRVMKSMIEKGVTENMDMAQKILEALFMRGHVEEAIGRVNLMVENGCMPDLDKLLVGLCENDRVMEAQKLADFALDRDFDVSFSTYDRVLEALYTEEKTLPAYSMLCKIKNKGGVVDKKGCDALMESLKSEGYSKQADILSRMLTETASSTSKRGKRVAMDRCARRPGSGAGVTVCAWMIWTVEPSLSSPNRKRRTNAGQSRSAGLDWSVPLLVPTRLVFLAFSPFSLPPLAIQDLLGCSGAHHSAVCGGGGGQGRRLPLDELGERGAFHLEVVVAAEELGQQHACRVHHHVLGGALLVPGRRLAGLGPVGPVEVLQQRGAVVAEEAVGDELLGAVEHLRVPHGQRLVAAQHLALGHLEGVGAVGAQHEVPARAAELQRHGRLHPQHLVHGGPHQRHGGADVGEAEVGVVGAGGQHLGAQPRAQPRGVAGLADLGHEEGQEDGEAAEGVESQDEEEVVDGVLLGDAVLLVGVGDGVGALLLHEAVEQVVARPHQEGGEREGVDEQLLQRLQQAHLLGGQDLQRQPEVQDGEAEAVHQRVRPGVGADEGLAEEAEDALLQREHLEALEAEEDDASTASSMASTLARKSAAQVRAQRWRRSMAKVLTRACSGSSVSRYTPTRVPPVKPAPGL</sequence>
<feature type="compositionally biased region" description="Low complexity" evidence="5">
    <location>
        <begin position="37"/>
        <end position="58"/>
    </location>
</feature>
<dbReference type="Pfam" id="PF13041">
    <property type="entry name" value="PPR_2"/>
    <property type="match status" value="2"/>
</dbReference>
<dbReference type="Gene3D" id="1.25.40.10">
    <property type="entry name" value="Tetratricopeptide repeat domain"/>
    <property type="match status" value="6"/>
</dbReference>
<organism evidence="7 8">
    <name type="scientific">Paspalum notatum var. saurae</name>
    <dbReference type="NCBI Taxonomy" id="547442"/>
    <lineage>
        <taxon>Eukaryota</taxon>
        <taxon>Viridiplantae</taxon>
        <taxon>Streptophyta</taxon>
        <taxon>Embryophyta</taxon>
        <taxon>Tracheophyta</taxon>
        <taxon>Spermatophyta</taxon>
        <taxon>Magnoliopsida</taxon>
        <taxon>Liliopsida</taxon>
        <taxon>Poales</taxon>
        <taxon>Poaceae</taxon>
        <taxon>PACMAD clade</taxon>
        <taxon>Panicoideae</taxon>
        <taxon>Andropogonodae</taxon>
        <taxon>Paspaleae</taxon>
        <taxon>Paspalinae</taxon>
        <taxon>Paspalum</taxon>
    </lineage>
</organism>
<evidence type="ECO:0000259" key="6">
    <source>
        <dbReference type="Pfam" id="PF23276"/>
    </source>
</evidence>
<keyword evidence="3" id="KW-0809">Transit peptide</keyword>
<dbReference type="Proteomes" id="UP001341281">
    <property type="component" value="Chromosome 05"/>
</dbReference>
<dbReference type="EMBL" id="CP144749">
    <property type="protein sequence ID" value="WVZ78226.1"/>
    <property type="molecule type" value="Genomic_DNA"/>
</dbReference>
<evidence type="ECO:0000313" key="8">
    <source>
        <dbReference type="Proteomes" id="UP001341281"/>
    </source>
</evidence>
<feature type="repeat" description="PPR" evidence="4">
    <location>
        <begin position="560"/>
        <end position="594"/>
    </location>
</feature>
<evidence type="ECO:0000256" key="1">
    <source>
        <dbReference type="ARBA" id="ARBA00007626"/>
    </source>
</evidence>
<proteinExistence type="inferred from homology"/>
<keyword evidence="2" id="KW-0677">Repeat</keyword>
<feature type="repeat" description="PPR" evidence="4">
    <location>
        <begin position="201"/>
        <end position="235"/>
    </location>
</feature>
<feature type="repeat" description="PPR" evidence="4">
    <location>
        <begin position="271"/>
        <end position="305"/>
    </location>
</feature>
<feature type="compositionally biased region" description="Polar residues" evidence="5">
    <location>
        <begin position="1188"/>
        <end position="1197"/>
    </location>
</feature>
<reference evidence="7 8" key="1">
    <citation type="submission" date="2024-02" db="EMBL/GenBank/DDBJ databases">
        <title>High-quality chromosome-scale genome assembly of Pensacola bahiagrass (Paspalum notatum Flugge var. saurae).</title>
        <authorList>
            <person name="Vega J.M."/>
            <person name="Podio M."/>
            <person name="Orjuela J."/>
            <person name="Siena L.A."/>
            <person name="Pessino S.C."/>
            <person name="Combes M.C."/>
            <person name="Mariac C."/>
            <person name="Albertini E."/>
            <person name="Pupilli F."/>
            <person name="Ortiz J.P.A."/>
            <person name="Leblanc O."/>
        </authorList>
    </citation>
    <scope>NUCLEOTIDE SEQUENCE [LARGE SCALE GENOMIC DNA]</scope>
    <source>
        <strain evidence="7">R1</strain>
        <tissue evidence="7">Leaf</tissue>
    </source>
</reference>